<evidence type="ECO:0000256" key="1">
    <source>
        <dbReference type="SAM" id="MobiDB-lite"/>
    </source>
</evidence>
<proteinExistence type="predicted"/>
<dbReference type="AlphaFoldDB" id="A0A814Y3D6"/>
<evidence type="ECO:0000313" key="3">
    <source>
        <dbReference type="Proteomes" id="UP000663860"/>
    </source>
</evidence>
<dbReference type="EMBL" id="CAJNOE010000454">
    <property type="protein sequence ID" value="CAF1223923.1"/>
    <property type="molecule type" value="Genomic_DNA"/>
</dbReference>
<feature type="compositionally biased region" description="Polar residues" evidence="1">
    <location>
        <begin position="167"/>
        <end position="182"/>
    </location>
</feature>
<evidence type="ECO:0000313" key="2">
    <source>
        <dbReference type="EMBL" id="CAF1223923.1"/>
    </source>
</evidence>
<reference evidence="2" key="1">
    <citation type="submission" date="2021-02" db="EMBL/GenBank/DDBJ databases">
        <authorList>
            <person name="Nowell W R."/>
        </authorList>
    </citation>
    <scope>NUCLEOTIDE SEQUENCE</scope>
</reference>
<gene>
    <name evidence="2" type="ORF">IZO911_LOCUS29866</name>
</gene>
<organism evidence="2 3">
    <name type="scientific">Adineta steineri</name>
    <dbReference type="NCBI Taxonomy" id="433720"/>
    <lineage>
        <taxon>Eukaryota</taxon>
        <taxon>Metazoa</taxon>
        <taxon>Spiralia</taxon>
        <taxon>Gnathifera</taxon>
        <taxon>Rotifera</taxon>
        <taxon>Eurotatoria</taxon>
        <taxon>Bdelloidea</taxon>
        <taxon>Adinetida</taxon>
        <taxon>Adinetidae</taxon>
        <taxon>Adineta</taxon>
    </lineage>
</organism>
<comment type="caution">
    <text evidence="2">The sequence shown here is derived from an EMBL/GenBank/DDBJ whole genome shotgun (WGS) entry which is preliminary data.</text>
</comment>
<feature type="region of interest" description="Disordered" evidence="1">
    <location>
        <begin position="159"/>
        <end position="193"/>
    </location>
</feature>
<accession>A0A814Y3D6</accession>
<protein>
    <submittedName>
        <fullName evidence="2">Uncharacterized protein</fullName>
    </submittedName>
</protein>
<name>A0A814Y3D6_9BILA</name>
<sequence length="429" mass="48812">MNQNNKEIIHKKQVKPSNSNDIDIDVISSDNTQRKNHEIEELPSVLILNTESIDDVKNRIPIDSSSSVKTDDHVQKPVSKAVYDYATMFHQTMEESRQNRLNEDVTTILGSSDPPPGFGVLHPPVRYLKQKCPFPLDPLPVWRGYNGNVYFSPIQVQQLDSDRPRSLSKSLRSASTNSIPSTRKTDDGLSNGILSTYKTRKSFKERIDNDRRAHLQTVTNSKMITLNNEFKNRTSTINRDNGQKSILKHNQHTTEDSIKHRRQVLPNIRSIPKPKFIHKGLAYKESERFSHFPNENDTDALQQSFNLTQAYAQYGINSTRTKQLPFISHAAPLTKDQQTSDVRETKKRIIKGTTTSYHIPTQSMALAPLPNDQNSDLFLSAQKTINPFNHISGSFTSSSYQQKHAAIYTTPNISQYFENFSTNNNLNIS</sequence>
<dbReference type="Proteomes" id="UP000663860">
    <property type="component" value="Unassembled WGS sequence"/>
</dbReference>